<evidence type="ECO:0000313" key="4">
    <source>
        <dbReference type="EMBL" id="KAG6476621.1"/>
    </source>
</evidence>
<dbReference type="SUPFAM" id="SSF55008">
    <property type="entry name" value="HMA, heavy metal-associated domain"/>
    <property type="match status" value="1"/>
</dbReference>
<evidence type="ECO:0000256" key="1">
    <source>
        <dbReference type="ARBA" id="ARBA00023125"/>
    </source>
</evidence>
<dbReference type="Pfam" id="PF00403">
    <property type="entry name" value="HMA"/>
    <property type="match status" value="1"/>
</dbReference>
<dbReference type="InterPro" id="IPR012337">
    <property type="entry name" value="RNaseH-like_sf"/>
</dbReference>
<feature type="compositionally biased region" description="Basic and acidic residues" evidence="2">
    <location>
        <begin position="1"/>
        <end position="25"/>
    </location>
</feature>
<protein>
    <recommendedName>
        <fullName evidence="3">HMA domain-containing protein</fullName>
    </recommendedName>
</protein>
<keyword evidence="1" id="KW-0238">DNA-binding</keyword>
<dbReference type="CDD" id="cd00371">
    <property type="entry name" value="HMA"/>
    <property type="match status" value="1"/>
</dbReference>
<proteinExistence type="predicted"/>
<dbReference type="InterPro" id="IPR052035">
    <property type="entry name" value="ZnF_BED_domain_contain"/>
</dbReference>
<dbReference type="SUPFAM" id="SSF140996">
    <property type="entry name" value="Hermes dimerisation domain"/>
    <property type="match status" value="1"/>
</dbReference>
<dbReference type="PANTHER" id="PTHR46481:SF7">
    <property type="entry name" value="ZINC FINGER BED DOMAIN-CONTAINING PROTEIN RICESLEEPER 2-LIKE"/>
    <property type="match status" value="1"/>
</dbReference>
<feature type="region of interest" description="Disordered" evidence="2">
    <location>
        <begin position="1"/>
        <end position="30"/>
    </location>
</feature>
<dbReference type="InterPro" id="IPR006121">
    <property type="entry name" value="HMA_dom"/>
</dbReference>
<accession>A0A8J5EXL6</accession>
<dbReference type="GO" id="GO:0046872">
    <property type="term" value="F:metal ion binding"/>
    <property type="evidence" value="ECO:0007669"/>
    <property type="project" value="InterPro"/>
</dbReference>
<dbReference type="AlphaFoldDB" id="A0A8J5EXL6"/>
<feature type="region of interest" description="Disordered" evidence="2">
    <location>
        <begin position="93"/>
        <end position="113"/>
    </location>
</feature>
<dbReference type="InterPro" id="IPR036163">
    <property type="entry name" value="HMA_dom_sf"/>
</dbReference>
<dbReference type="SUPFAM" id="SSF53098">
    <property type="entry name" value="Ribonuclease H-like"/>
    <property type="match status" value="1"/>
</dbReference>
<evidence type="ECO:0000259" key="3">
    <source>
        <dbReference type="PROSITE" id="PS50846"/>
    </source>
</evidence>
<reference evidence="4 5" key="1">
    <citation type="submission" date="2020-08" db="EMBL/GenBank/DDBJ databases">
        <title>Plant Genome Project.</title>
        <authorList>
            <person name="Zhang R.-G."/>
        </authorList>
    </citation>
    <scope>NUCLEOTIDE SEQUENCE [LARGE SCALE GENOMIC DNA]</scope>
    <source>
        <tissue evidence="4">Rhizome</tissue>
    </source>
</reference>
<dbReference type="EMBL" id="JACMSC010000018">
    <property type="protein sequence ID" value="KAG6476621.1"/>
    <property type="molecule type" value="Genomic_DNA"/>
</dbReference>
<feature type="domain" description="HMA" evidence="3">
    <location>
        <begin position="29"/>
        <end position="92"/>
    </location>
</feature>
<keyword evidence="5" id="KW-1185">Reference proteome</keyword>
<dbReference type="Gene3D" id="3.30.70.100">
    <property type="match status" value="1"/>
</dbReference>
<dbReference type="GO" id="GO:0003677">
    <property type="term" value="F:DNA binding"/>
    <property type="evidence" value="ECO:0007669"/>
    <property type="project" value="UniProtKB-KW"/>
</dbReference>
<organism evidence="4 5">
    <name type="scientific">Zingiber officinale</name>
    <name type="common">Ginger</name>
    <name type="synonym">Amomum zingiber</name>
    <dbReference type="NCBI Taxonomy" id="94328"/>
    <lineage>
        <taxon>Eukaryota</taxon>
        <taxon>Viridiplantae</taxon>
        <taxon>Streptophyta</taxon>
        <taxon>Embryophyta</taxon>
        <taxon>Tracheophyta</taxon>
        <taxon>Spermatophyta</taxon>
        <taxon>Magnoliopsida</taxon>
        <taxon>Liliopsida</taxon>
        <taxon>Zingiberales</taxon>
        <taxon>Zingiberaceae</taxon>
        <taxon>Zingiber</taxon>
    </lineage>
</organism>
<dbReference type="PANTHER" id="PTHR46481">
    <property type="entry name" value="ZINC FINGER BED DOMAIN-CONTAINING PROTEIN 4"/>
    <property type="match status" value="1"/>
</dbReference>
<dbReference type="InterPro" id="IPR025525">
    <property type="entry name" value="hAT-like_transposase_RNase-H"/>
</dbReference>
<name>A0A8J5EXL6_ZINOF</name>
<dbReference type="Proteomes" id="UP000734854">
    <property type="component" value="Unassembled WGS sequence"/>
</dbReference>
<dbReference type="PROSITE" id="PS50846">
    <property type="entry name" value="HMA_2"/>
    <property type="match status" value="1"/>
</dbReference>
<evidence type="ECO:0000256" key="2">
    <source>
        <dbReference type="SAM" id="MobiDB-lite"/>
    </source>
</evidence>
<comment type="caution">
    <text evidence="4">The sequence shown here is derived from an EMBL/GenBank/DDBJ whole genome shotgun (WGS) entry which is preliminary data.</text>
</comment>
<dbReference type="Pfam" id="PF14372">
    <property type="entry name" value="hAT-like_RNase-H"/>
    <property type="match status" value="1"/>
</dbReference>
<sequence length="564" mass="64390">MGEEAKQEAEAKQEENKEKKTEETKPGPAPSVVLSLDLHCVGCAKKIEKCMLKCTGVESVEVDMVKNQVTVKGVVDSQSLCSRIHKRTRRKVQVVSQPTAETEGDSMPEVVPPQESSMATIELLVYMHCEICAELLKRKILKMKGDKTHGNNGIDGHVKKYKKNPHNAVKSFQPILTPSSMNNALTPHIFCLKKLEDKVVAFVVKDEMPFRVVEGAGLVEMMKEAQPRFKIPNRKKIASLVWDLYALEMAKIKSVIGDQRVSITTDTWTSIQNINYMVIIAHFLDNDWKLHKRIINFTKITSHKGDDIGKVLETCLSDWGIDKVFTITVDNSSTNDKAVEYMGKRLKEMGTLLFDEVDGSEKKKRVGPPMEKDWEKAQVFVNFLKRFYDTTLQLSATKKTTSPLIWEEIVAMRMIIDETILETTDPSLQEVDKRMESKFNKYWSNLEKVNKLVFLDHILDPRYKLQMIGIHLGDMKLDASKIQSFVDGLKNCLMELNHAYKGNSPLDHINGIDDDNADKDLMEMYKNDPIKLNYHLRMAQLRKAQKQAEISNEVDKYFSDPFVK</sequence>
<evidence type="ECO:0000313" key="5">
    <source>
        <dbReference type="Proteomes" id="UP000734854"/>
    </source>
</evidence>
<gene>
    <name evidence="4" type="ORF">ZIOFF_065866</name>
</gene>